<name>A0A0S7XWJ3_UNCSA</name>
<dbReference type="PANTHER" id="PTHR42852">
    <property type="entry name" value="THIOL:DISULFIDE INTERCHANGE PROTEIN DSBE"/>
    <property type="match status" value="1"/>
</dbReference>
<dbReference type="InterPro" id="IPR036249">
    <property type="entry name" value="Thioredoxin-like_sf"/>
</dbReference>
<gene>
    <name evidence="2" type="ORF">AMJ44_07705</name>
</gene>
<dbReference type="GO" id="GO:0016209">
    <property type="term" value="F:antioxidant activity"/>
    <property type="evidence" value="ECO:0007669"/>
    <property type="project" value="InterPro"/>
</dbReference>
<dbReference type="PROSITE" id="PS00194">
    <property type="entry name" value="THIOREDOXIN_1"/>
    <property type="match status" value="1"/>
</dbReference>
<dbReference type="EMBL" id="LIZX01000070">
    <property type="protein sequence ID" value="KPJ66877.1"/>
    <property type="molecule type" value="Genomic_DNA"/>
</dbReference>
<proteinExistence type="predicted"/>
<dbReference type="InterPro" id="IPR050553">
    <property type="entry name" value="Thioredoxin_ResA/DsbE_sf"/>
</dbReference>
<organism evidence="2 3">
    <name type="scientific">candidate division WOR-1 bacterium DG_54_3</name>
    <dbReference type="NCBI Taxonomy" id="1703775"/>
    <lineage>
        <taxon>Bacteria</taxon>
        <taxon>Bacillati</taxon>
        <taxon>Saganbacteria</taxon>
    </lineage>
</organism>
<sequence>MSYQMYRKTLILSLLLCLFASMAYGMGKVPRTSGRAIDFTLIDLNGNAHTLSDYRGKIVFLNFWATWCPPCRAEMPSMQKLYQSWDKEKYVLLAVDIGQDRERVKSFADENGYTFTILLDSQGRIAGKYGIRGIPTTCLIDQQGNLITRIVGSREWSLKEVERIVK</sequence>
<dbReference type="InterPro" id="IPR000866">
    <property type="entry name" value="AhpC/TSA"/>
</dbReference>
<dbReference type="GO" id="GO:0016491">
    <property type="term" value="F:oxidoreductase activity"/>
    <property type="evidence" value="ECO:0007669"/>
    <property type="project" value="InterPro"/>
</dbReference>
<evidence type="ECO:0000259" key="1">
    <source>
        <dbReference type="PROSITE" id="PS51352"/>
    </source>
</evidence>
<comment type="caution">
    <text evidence="2">The sequence shown here is derived from an EMBL/GenBank/DDBJ whole genome shotgun (WGS) entry which is preliminary data.</text>
</comment>
<feature type="domain" description="Thioredoxin" evidence="1">
    <location>
        <begin position="30"/>
        <end position="166"/>
    </location>
</feature>
<dbReference type="Gene3D" id="3.40.30.10">
    <property type="entry name" value="Glutaredoxin"/>
    <property type="match status" value="1"/>
</dbReference>
<evidence type="ECO:0000313" key="2">
    <source>
        <dbReference type="EMBL" id="KPJ66877.1"/>
    </source>
</evidence>
<dbReference type="PATRIC" id="fig|1703775.3.peg.3058"/>
<dbReference type="SUPFAM" id="SSF52833">
    <property type="entry name" value="Thioredoxin-like"/>
    <property type="match status" value="1"/>
</dbReference>
<dbReference type="AlphaFoldDB" id="A0A0S7XWJ3"/>
<dbReference type="PROSITE" id="PS51352">
    <property type="entry name" value="THIOREDOXIN_2"/>
    <property type="match status" value="1"/>
</dbReference>
<dbReference type="InterPro" id="IPR017937">
    <property type="entry name" value="Thioredoxin_CS"/>
</dbReference>
<evidence type="ECO:0000313" key="3">
    <source>
        <dbReference type="Proteomes" id="UP000051861"/>
    </source>
</evidence>
<protein>
    <recommendedName>
        <fullName evidence="1">Thioredoxin domain-containing protein</fullName>
    </recommendedName>
</protein>
<reference evidence="2 3" key="1">
    <citation type="journal article" date="2015" name="Microbiome">
        <title>Genomic resolution of linkages in carbon, nitrogen, and sulfur cycling among widespread estuary sediment bacteria.</title>
        <authorList>
            <person name="Baker B.J."/>
            <person name="Lazar C.S."/>
            <person name="Teske A.P."/>
            <person name="Dick G.J."/>
        </authorList>
    </citation>
    <scope>NUCLEOTIDE SEQUENCE [LARGE SCALE GENOMIC DNA]</scope>
    <source>
        <strain evidence="2">DG_54_3</strain>
    </source>
</reference>
<dbReference type="CDD" id="cd02966">
    <property type="entry name" value="TlpA_like_family"/>
    <property type="match status" value="1"/>
</dbReference>
<dbReference type="InterPro" id="IPR013766">
    <property type="entry name" value="Thioredoxin_domain"/>
</dbReference>
<dbReference type="PANTHER" id="PTHR42852:SF17">
    <property type="entry name" value="THIOREDOXIN-LIKE PROTEIN HI_1115"/>
    <property type="match status" value="1"/>
</dbReference>
<dbReference type="Proteomes" id="UP000051861">
    <property type="component" value="Unassembled WGS sequence"/>
</dbReference>
<accession>A0A0S7XWJ3</accession>
<dbReference type="Pfam" id="PF00578">
    <property type="entry name" value="AhpC-TSA"/>
    <property type="match status" value="1"/>
</dbReference>